<feature type="transmembrane region" description="Helical" evidence="6">
    <location>
        <begin position="47"/>
        <end position="67"/>
    </location>
</feature>
<evidence type="ECO:0000256" key="3">
    <source>
        <dbReference type="ARBA" id="ARBA00022692"/>
    </source>
</evidence>
<name>A0A494WLZ9_CLOS5</name>
<dbReference type="Gene3D" id="1.20.1260.100">
    <property type="entry name" value="TspO/MBR protein"/>
    <property type="match status" value="1"/>
</dbReference>
<proteinExistence type="inferred from homology"/>
<accession>A0A494WLZ9</accession>
<evidence type="ECO:0000256" key="4">
    <source>
        <dbReference type="ARBA" id="ARBA00022989"/>
    </source>
</evidence>
<evidence type="ECO:0000256" key="1">
    <source>
        <dbReference type="ARBA" id="ARBA00004141"/>
    </source>
</evidence>
<dbReference type="OrthoDB" id="9795496at2"/>
<dbReference type="Pfam" id="PF03073">
    <property type="entry name" value="TspO_MBR"/>
    <property type="match status" value="1"/>
</dbReference>
<evidence type="ECO:0000256" key="6">
    <source>
        <dbReference type="SAM" id="Phobius"/>
    </source>
</evidence>
<keyword evidence="4 6" id="KW-1133">Transmembrane helix</keyword>
<feature type="transmembrane region" description="Helical" evidence="6">
    <location>
        <begin position="104"/>
        <end position="122"/>
    </location>
</feature>
<evidence type="ECO:0000313" key="7">
    <source>
        <dbReference type="EMBL" id="QBF75062.1"/>
    </source>
</evidence>
<keyword evidence="3 6" id="KW-0812">Transmembrane</keyword>
<comment type="subcellular location">
    <subcellularLocation>
        <location evidence="1">Membrane</location>
        <topology evidence="1">Multi-pass membrane protein</topology>
    </subcellularLocation>
</comment>
<dbReference type="PANTHER" id="PTHR10057:SF0">
    <property type="entry name" value="TRANSLOCATOR PROTEIN"/>
    <property type="match status" value="1"/>
</dbReference>
<protein>
    <submittedName>
        <fullName evidence="7">Tryptophan-rich protein TspO</fullName>
    </submittedName>
</protein>
<dbReference type="GO" id="GO:0033013">
    <property type="term" value="P:tetrapyrrole metabolic process"/>
    <property type="evidence" value="ECO:0007669"/>
    <property type="project" value="UniProtKB-ARBA"/>
</dbReference>
<organism evidence="7 8">
    <name type="scientific">Clostridium scindens (strain ATCC 35704 / DSM 5676 / VPI 13733 / 19)</name>
    <dbReference type="NCBI Taxonomy" id="411468"/>
    <lineage>
        <taxon>Bacteria</taxon>
        <taxon>Bacillati</taxon>
        <taxon>Bacillota</taxon>
        <taxon>Clostridia</taxon>
        <taxon>Lachnospirales</taxon>
        <taxon>Lachnospiraceae</taxon>
    </lineage>
</organism>
<dbReference type="AlphaFoldDB" id="A0A494WLZ9"/>
<dbReference type="EMBL" id="CP036170">
    <property type="protein sequence ID" value="QBF75062.1"/>
    <property type="molecule type" value="Genomic_DNA"/>
</dbReference>
<feature type="transmembrane region" description="Helical" evidence="6">
    <location>
        <begin position="134"/>
        <end position="153"/>
    </location>
</feature>
<dbReference type="RefSeq" id="WP_039909866.1">
    <property type="nucleotide sequence ID" value="NZ_DS499709.1"/>
</dbReference>
<gene>
    <name evidence="7" type="primary">crtK-2</name>
    <name evidence="7" type="ORF">HDCHBGLK_02471</name>
</gene>
<dbReference type="Proteomes" id="UP000289664">
    <property type="component" value="Chromosome"/>
</dbReference>
<dbReference type="InterPro" id="IPR038330">
    <property type="entry name" value="TspO/MBR-related_sf"/>
</dbReference>
<dbReference type="FunFam" id="1.20.1260.100:FF:000001">
    <property type="entry name" value="translocator protein 2"/>
    <property type="match status" value="1"/>
</dbReference>
<sequence length="154" mass="17959">MNIKNKSALIIFILIPLAVGSLSAVLSGNSAAYSTLNKPPLSPPPFIFPIVWTILYILMGISSYIIYESEDPEKNKALRLYFIQLFFNFFWSIFFFGFSMYFFAFLWLLVLIILIVLMIYQFHKISPVAAYLQIPYLIWCLFAAYLNFMIYQLN</sequence>
<reference evidence="7 8" key="1">
    <citation type="journal article" date="2019" name="Appl. Environ. Microbiol.">
        <title>Clostridium scindens ATCC 35704: integration of nutritional requirements, the complete genome sequence, and global transcriptional responses to bile acids.</title>
        <authorList>
            <person name="Devendran S."/>
            <person name="Shrestha R."/>
            <person name="Alves J.M.P."/>
            <person name="Wolf P.G."/>
            <person name="Ly L."/>
            <person name="Hernandez A.G."/>
            <person name="Mendez-Garcia C."/>
            <person name="Inboden A."/>
            <person name="Wiley J."/>
            <person name="Paul O."/>
            <person name="Allen A."/>
            <person name="Springer E."/>
            <person name="Wright C.L."/>
            <person name="Fields C.J."/>
            <person name="Daniel S.L."/>
            <person name="Ridlon J.M."/>
        </authorList>
    </citation>
    <scope>NUCLEOTIDE SEQUENCE [LARGE SCALE GENOMIC DNA]</scope>
    <source>
        <strain evidence="7 8">ATCC 35704</strain>
    </source>
</reference>
<evidence type="ECO:0000313" key="8">
    <source>
        <dbReference type="Proteomes" id="UP000289664"/>
    </source>
</evidence>
<evidence type="ECO:0000256" key="5">
    <source>
        <dbReference type="ARBA" id="ARBA00023136"/>
    </source>
</evidence>
<dbReference type="PIRSF" id="PIRSF005859">
    <property type="entry name" value="PBR"/>
    <property type="match status" value="1"/>
</dbReference>
<dbReference type="PANTHER" id="PTHR10057">
    <property type="entry name" value="PERIPHERAL-TYPE BENZODIAZEPINE RECEPTOR"/>
    <property type="match status" value="1"/>
</dbReference>
<dbReference type="KEGG" id="csci:HDCHBGLK_02471"/>
<dbReference type="CDD" id="cd15904">
    <property type="entry name" value="TSPO_MBR"/>
    <property type="match status" value="1"/>
</dbReference>
<comment type="similarity">
    <text evidence="2">Belongs to the TspO/BZRP family.</text>
</comment>
<dbReference type="GO" id="GO:0016020">
    <property type="term" value="C:membrane"/>
    <property type="evidence" value="ECO:0007669"/>
    <property type="project" value="UniProtKB-SubCell"/>
</dbReference>
<evidence type="ECO:0000256" key="2">
    <source>
        <dbReference type="ARBA" id="ARBA00007524"/>
    </source>
</evidence>
<dbReference type="InterPro" id="IPR004307">
    <property type="entry name" value="TspO_MBR"/>
</dbReference>
<keyword evidence="8" id="KW-1185">Reference proteome</keyword>
<keyword evidence="5 6" id="KW-0472">Membrane</keyword>